<comment type="similarity">
    <text evidence="1">Belongs to the class IV-like SAM-binding methyltransferase superfamily. RNA methyltransferase TrmH family.</text>
</comment>
<dbReference type="PANTHER" id="PTHR43191:SF2">
    <property type="entry name" value="RRNA METHYLTRANSFERASE 3, MITOCHONDRIAL"/>
    <property type="match status" value="1"/>
</dbReference>
<keyword evidence="6" id="KW-1185">Reference proteome</keyword>
<dbReference type="InterPro" id="IPR051259">
    <property type="entry name" value="rRNA_Methyltransferase"/>
</dbReference>
<feature type="domain" description="RNA 2-O ribose methyltransferase substrate binding" evidence="4">
    <location>
        <begin position="31"/>
        <end position="103"/>
    </location>
</feature>
<dbReference type="InterPro" id="IPR013123">
    <property type="entry name" value="SpoU_subst-bd"/>
</dbReference>
<gene>
    <name evidence="5" type="ORF">BHY08_04350</name>
</gene>
<evidence type="ECO:0000256" key="1">
    <source>
        <dbReference type="ARBA" id="ARBA00007228"/>
    </source>
</evidence>
<proteinExistence type="inferred from homology"/>
<dbReference type="SUPFAM" id="SSF55315">
    <property type="entry name" value="L30e-like"/>
    <property type="match status" value="1"/>
</dbReference>
<dbReference type="GO" id="GO:0006396">
    <property type="term" value="P:RNA processing"/>
    <property type="evidence" value="ECO:0007669"/>
    <property type="project" value="InterPro"/>
</dbReference>
<dbReference type="GO" id="GO:0008173">
    <property type="term" value="F:RNA methyltransferase activity"/>
    <property type="evidence" value="ECO:0007669"/>
    <property type="project" value="InterPro"/>
</dbReference>
<reference evidence="5 6" key="1">
    <citation type="submission" date="2016-09" db="EMBL/GenBank/DDBJ databases">
        <title>Vagococcus teuberi sp. nov., isolated from the Malian artisanal sour milk fene.</title>
        <authorList>
            <person name="Wullschleger S."/>
            <person name="Seifert C."/>
            <person name="Baumgartner S."/>
            <person name="Lacroix C."/>
            <person name="Bonfoh B."/>
            <person name="Stevens M.J."/>
            <person name="Meile L."/>
        </authorList>
    </citation>
    <scope>NUCLEOTIDE SEQUENCE [LARGE SCALE GENOMIC DNA]</scope>
    <source>
        <strain evidence="5 6">DSM 21459</strain>
    </source>
</reference>
<dbReference type="InterPro" id="IPR029026">
    <property type="entry name" value="tRNA_m1G_MTases_N"/>
</dbReference>
<dbReference type="InterPro" id="IPR001537">
    <property type="entry name" value="SpoU_MeTrfase"/>
</dbReference>
<dbReference type="InterPro" id="IPR029028">
    <property type="entry name" value="Alpha/beta_knot_MTases"/>
</dbReference>
<evidence type="ECO:0000256" key="2">
    <source>
        <dbReference type="ARBA" id="ARBA00022603"/>
    </source>
</evidence>
<keyword evidence="2" id="KW-0489">Methyltransferase</keyword>
<dbReference type="CDD" id="cd18095">
    <property type="entry name" value="SpoU-like_rRNA-MTase"/>
    <property type="match status" value="1"/>
</dbReference>
<dbReference type="AlphaFoldDB" id="A0A1J0A8H4"/>
<dbReference type="GO" id="GO:0032259">
    <property type="term" value="P:methylation"/>
    <property type="evidence" value="ECO:0007669"/>
    <property type="project" value="UniProtKB-KW"/>
</dbReference>
<dbReference type="STRING" id="519472.BHY08_04350"/>
<evidence type="ECO:0000313" key="5">
    <source>
        <dbReference type="EMBL" id="APB32215.1"/>
    </source>
</evidence>
<evidence type="ECO:0000313" key="6">
    <source>
        <dbReference type="Proteomes" id="UP000191200"/>
    </source>
</evidence>
<dbReference type="KEGG" id="vte:BHY08_04350"/>
<dbReference type="InterPro" id="IPR029064">
    <property type="entry name" value="Ribosomal_eL30-like_sf"/>
</dbReference>
<accession>A0A1J0A8H4</accession>
<dbReference type="Gene3D" id="3.40.1280.10">
    <property type="match status" value="1"/>
</dbReference>
<dbReference type="Pfam" id="PF22435">
    <property type="entry name" value="MRM3-like_sub_bind"/>
    <property type="match status" value="1"/>
</dbReference>
<keyword evidence="3" id="KW-0808">Transferase</keyword>
<evidence type="ECO:0000256" key="3">
    <source>
        <dbReference type="ARBA" id="ARBA00022679"/>
    </source>
</evidence>
<dbReference type="Pfam" id="PF00588">
    <property type="entry name" value="SpoU_methylase"/>
    <property type="match status" value="1"/>
</dbReference>
<name>A0A1J0A8H4_9ENTE</name>
<dbReference type="GO" id="GO:0003723">
    <property type="term" value="F:RNA binding"/>
    <property type="evidence" value="ECO:0007669"/>
    <property type="project" value="InterPro"/>
</dbReference>
<protein>
    <recommendedName>
        <fullName evidence="4">RNA 2-O ribose methyltransferase substrate binding domain-containing protein</fullName>
    </recommendedName>
</protein>
<dbReference type="SUPFAM" id="SSF75217">
    <property type="entry name" value="alpha/beta knot"/>
    <property type="match status" value="1"/>
</dbReference>
<organism evidence="5 6">
    <name type="scientific">Vagococcus teuberi</name>
    <dbReference type="NCBI Taxonomy" id="519472"/>
    <lineage>
        <taxon>Bacteria</taxon>
        <taxon>Bacillati</taxon>
        <taxon>Bacillota</taxon>
        <taxon>Bacilli</taxon>
        <taxon>Lactobacillales</taxon>
        <taxon>Enterococcaceae</taxon>
        <taxon>Vagococcus</taxon>
    </lineage>
</organism>
<dbReference type="Proteomes" id="UP000191200">
    <property type="component" value="Chromosome"/>
</dbReference>
<dbReference type="OrthoDB" id="9785673at2"/>
<evidence type="ECO:0000259" key="4">
    <source>
        <dbReference type="SMART" id="SM00967"/>
    </source>
</evidence>
<sequence>MKRIESLTNQWVKDTKKLHKKKYRDLTNKFIIEGEHSVQEAIESHADIDVIVTTDEGIETYQSLLDDINEDNLVIVPDAILKQLSELPTPQKIIAVMNKQEESQSLGRKMLVLDTVQDPGNVGTMIRTADAAGYDQVILGEGCADVYQSKVQRALQGSQFHVSILTNVNLIQWINEVKEKNIVTIATALDETAMSYTEIGEQSSVAIVMGNEGQGVSQNILTLVDKKVYIPMKGKAESLNVAVAAGIVMFEI</sequence>
<dbReference type="InterPro" id="IPR053888">
    <property type="entry name" value="MRM3-like_sub_bind"/>
</dbReference>
<dbReference type="SMART" id="SM00967">
    <property type="entry name" value="SpoU_sub_bind"/>
    <property type="match status" value="1"/>
</dbReference>
<dbReference type="GO" id="GO:0005737">
    <property type="term" value="C:cytoplasm"/>
    <property type="evidence" value="ECO:0007669"/>
    <property type="project" value="UniProtKB-ARBA"/>
</dbReference>
<dbReference type="EMBL" id="CP017267">
    <property type="protein sequence ID" value="APB32215.1"/>
    <property type="molecule type" value="Genomic_DNA"/>
</dbReference>
<dbReference type="PANTHER" id="PTHR43191">
    <property type="entry name" value="RRNA METHYLTRANSFERASE 3"/>
    <property type="match status" value="1"/>
</dbReference>
<dbReference type="Gene3D" id="3.30.1330.30">
    <property type="match status" value="1"/>
</dbReference>